<dbReference type="GO" id="GO:0016791">
    <property type="term" value="F:phosphatase activity"/>
    <property type="evidence" value="ECO:0007669"/>
    <property type="project" value="InterPro"/>
</dbReference>
<protein>
    <submittedName>
        <fullName evidence="1">Uncharacterized protein</fullName>
    </submittedName>
</protein>
<sequence length="132" mass="14506">MGKVSSVIDLPSPKLYACGFCLYGWTPSARLRGAKMGRSVVATVVFDFDRTIIDDDNDRWIVTELGQKQCDDAVTDDNSNGVNDNVATVAPRAKEEGEGKPCWRRRIKESCVIYKDTIADGDAADESSWIGI</sequence>
<dbReference type="InterPro" id="IPR016965">
    <property type="entry name" value="Pase_PHOSPHO-typ"/>
</dbReference>
<gene>
    <name evidence="1" type="ORF">HKW66_Vig0184670</name>
</gene>
<name>A0A8T0KUN2_PHAAN</name>
<proteinExistence type="predicted"/>
<evidence type="ECO:0000313" key="2">
    <source>
        <dbReference type="Proteomes" id="UP000743370"/>
    </source>
</evidence>
<comment type="caution">
    <text evidence="1">The sequence shown here is derived from an EMBL/GenBank/DDBJ whole genome shotgun (WGS) entry which is preliminary data.</text>
</comment>
<evidence type="ECO:0000313" key="1">
    <source>
        <dbReference type="EMBL" id="KAG2403181.1"/>
    </source>
</evidence>
<dbReference type="Proteomes" id="UP000743370">
    <property type="component" value="Unassembled WGS sequence"/>
</dbReference>
<dbReference type="AlphaFoldDB" id="A0A8T0KUN2"/>
<organism evidence="1 2">
    <name type="scientific">Phaseolus angularis</name>
    <name type="common">Azuki bean</name>
    <name type="synonym">Vigna angularis</name>
    <dbReference type="NCBI Taxonomy" id="3914"/>
    <lineage>
        <taxon>Eukaryota</taxon>
        <taxon>Viridiplantae</taxon>
        <taxon>Streptophyta</taxon>
        <taxon>Embryophyta</taxon>
        <taxon>Tracheophyta</taxon>
        <taxon>Spermatophyta</taxon>
        <taxon>Magnoliopsida</taxon>
        <taxon>eudicotyledons</taxon>
        <taxon>Gunneridae</taxon>
        <taxon>Pentapetalae</taxon>
        <taxon>rosids</taxon>
        <taxon>fabids</taxon>
        <taxon>Fabales</taxon>
        <taxon>Fabaceae</taxon>
        <taxon>Papilionoideae</taxon>
        <taxon>50 kb inversion clade</taxon>
        <taxon>NPAAA clade</taxon>
        <taxon>indigoferoid/millettioid clade</taxon>
        <taxon>Phaseoleae</taxon>
        <taxon>Vigna</taxon>
    </lineage>
</organism>
<dbReference type="EMBL" id="JABFOF010000003">
    <property type="protein sequence ID" value="KAG2403181.1"/>
    <property type="molecule type" value="Genomic_DNA"/>
</dbReference>
<accession>A0A8T0KUN2</accession>
<dbReference type="Pfam" id="PF06888">
    <property type="entry name" value="Put_Phosphatase"/>
    <property type="match status" value="1"/>
</dbReference>
<reference evidence="1 2" key="1">
    <citation type="submission" date="2020-05" db="EMBL/GenBank/DDBJ databases">
        <title>Vigna angularis (adzuki bean) Var. LongXiaoDou No. 4 denovo assembly.</title>
        <authorList>
            <person name="Xiang H."/>
        </authorList>
    </citation>
    <scope>NUCLEOTIDE SEQUENCE [LARGE SCALE GENOMIC DNA]</scope>
    <source>
        <tissue evidence="1">Leaf</tissue>
    </source>
</reference>